<comment type="subunit">
    <text evidence="34">Heterotetramer of 2 alpha/HADHA and 2 beta/HADHB subunits; forms the mitochondrial trifunctional enzyme. Also purified as higher order heterooligomers including a 4 alpha/HADHA and 4 beta/HADHB heterooligomer which physiological significance remains unclear. The mitochondrial trifunctional enzyme interacts with MTLN.</text>
</comment>
<name>A0A8S4N2C7_OWEFU</name>
<keyword evidence="7" id="KW-0488">Methylation</keyword>
<keyword evidence="16" id="KW-0443">Lipid metabolism</keyword>
<dbReference type="Pfam" id="PF02737">
    <property type="entry name" value="3HCDH_N"/>
    <property type="match status" value="1"/>
</dbReference>
<evidence type="ECO:0000256" key="1">
    <source>
        <dbReference type="ARBA" id="ARBA00000469"/>
    </source>
</evidence>
<evidence type="ECO:0000256" key="12">
    <source>
        <dbReference type="ARBA" id="ARBA00022946"/>
    </source>
</evidence>
<evidence type="ECO:0000256" key="11">
    <source>
        <dbReference type="ARBA" id="ARBA00022832"/>
    </source>
</evidence>
<dbReference type="SUPFAM" id="SSF52096">
    <property type="entry name" value="ClpP/crotonase"/>
    <property type="match status" value="1"/>
</dbReference>
<reference evidence="43" key="1">
    <citation type="submission" date="2022-03" db="EMBL/GenBank/DDBJ databases">
        <authorList>
            <person name="Martin C."/>
        </authorList>
    </citation>
    <scope>NUCLEOTIDE SEQUENCE</scope>
</reference>
<evidence type="ECO:0000256" key="34">
    <source>
        <dbReference type="ARBA" id="ARBA00062153"/>
    </source>
</evidence>
<dbReference type="PANTHER" id="PTHR43612:SF3">
    <property type="entry name" value="TRIFUNCTIONAL ENZYME SUBUNIT ALPHA, MITOCHONDRIAL"/>
    <property type="match status" value="1"/>
</dbReference>
<keyword evidence="9" id="KW-0808">Transferase</keyword>
<comment type="catalytic activity">
    <reaction evidence="1">
        <text>(3S)-hydroxyhexadecanoyl-CoA = (2E)-hexadecenoyl-CoA + H2O</text>
        <dbReference type="Rhea" id="RHEA:31163"/>
        <dbReference type="ChEBI" id="CHEBI:15377"/>
        <dbReference type="ChEBI" id="CHEBI:61526"/>
        <dbReference type="ChEBI" id="CHEBI:62613"/>
    </reaction>
    <physiologicalReaction direction="right-to-left" evidence="1">
        <dbReference type="Rhea" id="RHEA:31165"/>
    </physiologicalReaction>
</comment>
<dbReference type="FunFam" id="3.40.50.720:FF:000009">
    <property type="entry name" value="Fatty oxidation complex, alpha subunit"/>
    <property type="match status" value="1"/>
</dbReference>
<evidence type="ECO:0000256" key="13">
    <source>
        <dbReference type="ARBA" id="ARBA00022990"/>
    </source>
</evidence>
<evidence type="ECO:0000256" key="30">
    <source>
        <dbReference type="ARBA" id="ARBA00052834"/>
    </source>
</evidence>
<dbReference type="AlphaFoldDB" id="A0A8S4N2C7"/>
<feature type="site" description="Important for long-chain enoyl-CoA hydratase activity" evidence="40">
    <location>
        <position position="175"/>
    </location>
</feature>
<dbReference type="Pfam" id="PF00725">
    <property type="entry name" value="3HCDH"/>
    <property type="match status" value="2"/>
</dbReference>
<comment type="subcellular location">
    <subcellularLocation>
        <location evidence="2">Mitochondrion inner membrane</location>
    </subcellularLocation>
</comment>
<comment type="catalytic activity">
    <reaction evidence="31">
        <text>1'-[1,2-di-(9Z,12Z-octadecadienoyl)-sn-glycero-3-phospho]-3'-[1-(9Z,12Z-octadecadienoyl)-sn-glycero-3-phospho]-glycerol + (9Z)-octadecenoyl-CoA = 1'-[1,2-di-(9Z,12Z-octadecadienoyl)-sn-glycero-3-phospho]-3'-[1-(9Z,12Z-octadecadienoyl)-2-(9Z-octadecenoyl)-sn-glycero-3-phospho]-glycerol + CoA</text>
        <dbReference type="Rhea" id="RHEA:43676"/>
        <dbReference type="ChEBI" id="CHEBI:57287"/>
        <dbReference type="ChEBI" id="CHEBI:57387"/>
        <dbReference type="ChEBI" id="CHEBI:83580"/>
        <dbReference type="ChEBI" id="CHEBI:83582"/>
    </reaction>
    <physiologicalReaction direction="left-to-right" evidence="31">
        <dbReference type="Rhea" id="RHEA:43677"/>
    </physiologicalReaction>
</comment>
<evidence type="ECO:0000256" key="38">
    <source>
        <dbReference type="ARBA" id="ARBA00083277"/>
    </source>
</evidence>
<evidence type="ECO:0000256" key="27">
    <source>
        <dbReference type="ARBA" id="ARBA00051877"/>
    </source>
</evidence>
<evidence type="ECO:0000313" key="43">
    <source>
        <dbReference type="EMBL" id="CAH1775025.1"/>
    </source>
</evidence>
<evidence type="ECO:0000256" key="39">
    <source>
        <dbReference type="PIRSR" id="PIRSR612803-1"/>
    </source>
</evidence>
<evidence type="ECO:0000256" key="37">
    <source>
        <dbReference type="ARBA" id="ARBA00077617"/>
    </source>
</evidence>
<comment type="similarity">
    <text evidence="4">In the central section; belongs to the 3-hydroxyacyl-CoA dehydrogenase family.</text>
</comment>
<keyword evidence="19" id="KW-0456">Lyase</keyword>
<keyword evidence="11" id="KW-0276">Fatty acid metabolism</keyword>
<dbReference type="EC" id="1.1.1.211" evidence="35"/>
<keyword evidence="10" id="KW-0999">Mitochondrion inner membrane</keyword>
<feature type="domain" description="3-hydroxyacyl-CoA dehydrogenase C-terminal" evidence="41">
    <location>
        <begin position="547"/>
        <end position="642"/>
    </location>
</feature>
<dbReference type="SUPFAM" id="SSF51735">
    <property type="entry name" value="NAD(P)-binding Rossmann-fold domains"/>
    <property type="match status" value="1"/>
</dbReference>
<keyword evidence="44" id="KW-1185">Reference proteome</keyword>
<comment type="catalytic activity">
    <reaction evidence="21">
        <text>a (3S)-3-hydroxyacyl-CoA = a (2E)-enoyl-CoA + H2O</text>
        <dbReference type="Rhea" id="RHEA:16105"/>
        <dbReference type="ChEBI" id="CHEBI:15377"/>
        <dbReference type="ChEBI" id="CHEBI:57318"/>
        <dbReference type="ChEBI" id="CHEBI:58856"/>
        <dbReference type="EC" id="4.2.1.17"/>
    </reaction>
    <physiologicalReaction direction="right-to-left" evidence="21">
        <dbReference type="Rhea" id="RHEA:16107"/>
    </physiologicalReaction>
</comment>
<comment type="catalytic activity">
    <reaction evidence="32">
        <text>(3S)-3-hydroxydodecanoyl-CoA + NAD(+) = 3-oxododecanoyl-CoA + NADH + H(+)</text>
        <dbReference type="Rhea" id="RHEA:31179"/>
        <dbReference type="ChEBI" id="CHEBI:15378"/>
        <dbReference type="ChEBI" id="CHEBI:57540"/>
        <dbReference type="ChEBI" id="CHEBI:57945"/>
        <dbReference type="ChEBI" id="CHEBI:62558"/>
        <dbReference type="ChEBI" id="CHEBI:62615"/>
    </reaction>
    <physiologicalReaction direction="left-to-right" evidence="32">
        <dbReference type="Rhea" id="RHEA:31180"/>
    </physiologicalReaction>
</comment>
<evidence type="ECO:0000256" key="14">
    <source>
        <dbReference type="ARBA" id="ARBA00023002"/>
    </source>
</evidence>
<dbReference type="InterPro" id="IPR001753">
    <property type="entry name" value="Enoyl-CoA_hydra/iso"/>
</dbReference>
<comment type="pathway">
    <text evidence="3">Lipid metabolism; fatty acid beta-oxidation.</text>
</comment>
<keyword evidence="8" id="KW-0597">Phosphoprotein</keyword>
<evidence type="ECO:0000256" key="2">
    <source>
        <dbReference type="ARBA" id="ARBA00004273"/>
    </source>
</evidence>
<evidence type="ECO:0000256" key="16">
    <source>
        <dbReference type="ARBA" id="ARBA00023098"/>
    </source>
</evidence>
<evidence type="ECO:0000256" key="19">
    <source>
        <dbReference type="ARBA" id="ARBA00023239"/>
    </source>
</evidence>
<keyword evidence="15" id="KW-0520">NAD</keyword>
<dbReference type="InterPro" id="IPR006176">
    <property type="entry name" value="3-OHacyl-CoA_DH_NAD-bd"/>
</dbReference>
<evidence type="ECO:0000256" key="10">
    <source>
        <dbReference type="ARBA" id="ARBA00022792"/>
    </source>
</evidence>
<dbReference type="GO" id="GO:0006635">
    <property type="term" value="P:fatty acid beta-oxidation"/>
    <property type="evidence" value="ECO:0007669"/>
    <property type="project" value="InterPro"/>
</dbReference>
<dbReference type="EC" id="4.2.1.17" evidence="6"/>
<dbReference type="EMBL" id="CAIIXF020000001">
    <property type="protein sequence ID" value="CAH1775025.1"/>
    <property type="molecule type" value="Genomic_DNA"/>
</dbReference>
<evidence type="ECO:0000256" key="8">
    <source>
        <dbReference type="ARBA" id="ARBA00022553"/>
    </source>
</evidence>
<dbReference type="OrthoDB" id="10004768at2759"/>
<evidence type="ECO:0000256" key="18">
    <source>
        <dbReference type="ARBA" id="ARBA00023136"/>
    </source>
</evidence>
<comment type="catalytic activity">
    <reaction evidence="26">
        <text>a 4-saturated-(3S)-3-hydroxyacyl-CoA = a (3E)-enoyl-CoA + H2O</text>
        <dbReference type="Rhea" id="RHEA:20724"/>
        <dbReference type="ChEBI" id="CHEBI:15377"/>
        <dbReference type="ChEBI" id="CHEBI:58521"/>
        <dbReference type="ChEBI" id="CHEBI:137480"/>
        <dbReference type="EC" id="4.2.1.17"/>
    </reaction>
    <physiologicalReaction direction="right-to-left" evidence="26">
        <dbReference type="Rhea" id="RHEA:20726"/>
    </physiologicalReaction>
</comment>
<dbReference type="NCBIfam" id="TIGR02441">
    <property type="entry name" value="fa_ox_alpha_mit"/>
    <property type="match status" value="1"/>
</dbReference>
<dbReference type="Proteomes" id="UP000749559">
    <property type="component" value="Unassembled WGS sequence"/>
</dbReference>
<evidence type="ECO:0000256" key="9">
    <source>
        <dbReference type="ARBA" id="ARBA00022679"/>
    </source>
</evidence>
<keyword evidence="12" id="KW-0809">Transit peptide</keyword>
<comment type="catalytic activity">
    <reaction evidence="28">
        <text>(3S)-hydroxyoctanoyl-CoA + NAD(+) = 3-oxooctanoyl-CoA + NADH + H(+)</text>
        <dbReference type="Rhea" id="RHEA:31195"/>
        <dbReference type="ChEBI" id="CHEBI:15378"/>
        <dbReference type="ChEBI" id="CHEBI:57540"/>
        <dbReference type="ChEBI" id="CHEBI:57945"/>
        <dbReference type="ChEBI" id="CHEBI:62617"/>
        <dbReference type="ChEBI" id="CHEBI:62619"/>
    </reaction>
    <physiologicalReaction direction="left-to-right" evidence="28">
        <dbReference type="Rhea" id="RHEA:31196"/>
    </physiologicalReaction>
</comment>
<evidence type="ECO:0000256" key="28">
    <source>
        <dbReference type="ARBA" id="ARBA00052224"/>
    </source>
</evidence>
<evidence type="ECO:0000256" key="22">
    <source>
        <dbReference type="ARBA" id="ARBA00047613"/>
    </source>
</evidence>
<dbReference type="GO" id="GO:0016509">
    <property type="term" value="F:long-chain (3S)-3-hydroxyacyl-CoA dehydrogenase (NAD+) activity"/>
    <property type="evidence" value="ECO:0007669"/>
    <property type="project" value="UniProtKB-EC"/>
</dbReference>
<feature type="domain" description="3-hydroxyacyl-CoA dehydrogenase NAD binding" evidence="42">
    <location>
        <begin position="367"/>
        <end position="544"/>
    </location>
</feature>
<evidence type="ECO:0000256" key="3">
    <source>
        <dbReference type="ARBA" id="ARBA00005005"/>
    </source>
</evidence>
<feature type="active site" description="For hydroxyacyl-coenzyme A dehydrogenase activity" evidence="39">
    <location>
        <position position="513"/>
    </location>
</feature>
<evidence type="ECO:0000313" key="44">
    <source>
        <dbReference type="Proteomes" id="UP000749559"/>
    </source>
</evidence>
<comment type="catalytic activity">
    <reaction evidence="33">
        <text>1'-[1,2-di-(9Z,12Z-octadecadienoyl)-sn-glycero-3-phospho]-3'-[1-(9Z,12Z-octadecadienoyl)-sn-glycero-3-phospho]-glycerol + hexadecanoyl-CoA = 1'-[1,2-di-(9Z,12Z-octadecadienoyl)-sn-glycero-3-phospho]-3'-[1-(9Z,12Z-octadecadienoyl)-2-hexadecanoyl-sn-glycero-3-phospho]-glycerol + CoA</text>
        <dbReference type="Rhea" id="RHEA:43680"/>
        <dbReference type="ChEBI" id="CHEBI:57287"/>
        <dbReference type="ChEBI" id="CHEBI:57379"/>
        <dbReference type="ChEBI" id="CHEBI:83580"/>
        <dbReference type="ChEBI" id="CHEBI:83583"/>
    </reaction>
    <physiologicalReaction direction="left-to-right" evidence="33">
        <dbReference type="Rhea" id="RHEA:43681"/>
    </physiologicalReaction>
</comment>
<evidence type="ECO:0000256" key="7">
    <source>
        <dbReference type="ARBA" id="ARBA00022481"/>
    </source>
</evidence>
<comment type="caution">
    <text evidence="43">The sequence shown here is derived from an EMBL/GenBank/DDBJ whole genome shotgun (WGS) entry which is preliminary data.</text>
</comment>
<dbReference type="Pfam" id="PF00378">
    <property type="entry name" value="ECH_1"/>
    <property type="match status" value="1"/>
</dbReference>
<comment type="catalytic activity">
    <reaction evidence="25">
        <text>a long-chain (3S)-3-hydroxy fatty acyl-CoA + NAD(+) = a long-chain 3-oxo-fatty acyl-CoA + NADH + H(+)</text>
        <dbReference type="Rhea" id="RHEA:52656"/>
        <dbReference type="ChEBI" id="CHEBI:15378"/>
        <dbReference type="ChEBI" id="CHEBI:57540"/>
        <dbReference type="ChEBI" id="CHEBI:57945"/>
        <dbReference type="ChEBI" id="CHEBI:136757"/>
        <dbReference type="ChEBI" id="CHEBI:136758"/>
        <dbReference type="EC" id="1.1.1.211"/>
    </reaction>
    <physiologicalReaction direction="left-to-right" evidence="25">
        <dbReference type="Rhea" id="RHEA:52657"/>
    </physiologicalReaction>
</comment>
<dbReference type="Gene3D" id="3.90.226.10">
    <property type="entry name" value="2-enoyl-CoA Hydratase, Chain A, domain 1"/>
    <property type="match status" value="1"/>
</dbReference>
<evidence type="ECO:0000256" key="20">
    <source>
        <dbReference type="ARBA" id="ARBA00023268"/>
    </source>
</evidence>
<evidence type="ECO:0000256" key="36">
    <source>
        <dbReference type="ARBA" id="ARBA00068347"/>
    </source>
</evidence>
<dbReference type="GO" id="GO:0004300">
    <property type="term" value="F:enoyl-CoA hydratase activity"/>
    <property type="evidence" value="ECO:0007669"/>
    <property type="project" value="UniProtKB-EC"/>
</dbReference>
<feature type="site" description="Important for long-chain enoyl-CoA hydratase activity" evidence="40">
    <location>
        <position position="153"/>
    </location>
</feature>
<dbReference type="InterPro" id="IPR036291">
    <property type="entry name" value="NAD(P)-bd_dom_sf"/>
</dbReference>
<dbReference type="Gene3D" id="3.40.50.720">
    <property type="entry name" value="NAD(P)-binding Rossmann-like Domain"/>
    <property type="match status" value="1"/>
</dbReference>
<evidence type="ECO:0000259" key="42">
    <source>
        <dbReference type="Pfam" id="PF02737"/>
    </source>
</evidence>
<comment type="catalytic activity">
    <reaction evidence="23">
        <text>(3S)-hydroxydecanoyl-CoA + NAD(+) = 3-oxodecanoyl-CoA + NADH + H(+)</text>
        <dbReference type="Rhea" id="RHEA:31187"/>
        <dbReference type="ChEBI" id="CHEBI:15378"/>
        <dbReference type="ChEBI" id="CHEBI:57540"/>
        <dbReference type="ChEBI" id="CHEBI:57945"/>
        <dbReference type="ChEBI" id="CHEBI:62548"/>
        <dbReference type="ChEBI" id="CHEBI:62616"/>
    </reaction>
    <physiologicalReaction direction="left-to-right" evidence="23">
        <dbReference type="Rhea" id="RHEA:31188"/>
    </physiologicalReaction>
</comment>
<accession>A0A8S4N2C7</accession>
<keyword evidence="18" id="KW-0472">Membrane</keyword>
<dbReference type="GO" id="GO:0016507">
    <property type="term" value="C:mitochondrial fatty acid beta-oxidation multienzyme complex"/>
    <property type="evidence" value="ECO:0007669"/>
    <property type="project" value="InterPro"/>
</dbReference>
<dbReference type="CDD" id="cd06558">
    <property type="entry name" value="crotonase-like"/>
    <property type="match status" value="1"/>
</dbReference>
<dbReference type="InterPro" id="IPR012803">
    <property type="entry name" value="Fa_ox_alpha_mit"/>
</dbReference>
<dbReference type="FunFam" id="1.10.1040.50:FF:000002">
    <property type="entry name" value="Trifunctional enzyme subunit alpha, mitochondrial"/>
    <property type="match status" value="1"/>
</dbReference>
<evidence type="ECO:0000256" key="15">
    <source>
        <dbReference type="ARBA" id="ARBA00023027"/>
    </source>
</evidence>
<protein>
    <recommendedName>
        <fullName evidence="36">Trifunctional enzyme subunit alpha, mitochondrial</fullName>
        <ecNumber evidence="35">1.1.1.211</ecNumber>
        <ecNumber evidence="6">4.2.1.17</ecNumber>
    </recommendedName>
    <alternativeName>
        <fullName evidence="37">Monolysocardiolipin acyltransferase</fullName>
    </alternativeName>
    <alternativeName>
        <fullName evidence="38">TP-alpha</fullName>
    </alternativeName>
</protein>
<dbReference type="FunFam" id="3.90.226.10:FF:000011">
    <property type="entry name" value="Fatty acid oxidation complex subunit alpha"/>
    <property type="match status" value="1"/>
</dbReference>
<keyword evidence="14" id="KW-0560">Oxidoreductase</keyword>
<dbReference type="PANTHER" id="PTHR43612">
    <property type="entry name" value="TRIFUNCTIONAL ENZYME SUBUNIT ALPHA"/>
    <property type="match status" value="1"/>
</dbReference>
<feature type="domain" description="3-hydroxyacyl-CoA dehydrogenase C-terminal" evidence="41">
    <location>
        <begin position="678"/>
        <end position="757"/>
    </location>
</feature>
<evidence type="ECO:0000256" key="35">
    <source>
        <dbReference type="ARBA" id="ARBA00066806"/>
    </source>
</evidence>
<organism evidence="43 44">
    <name type="scientific">Owenia fusiformis</name>
    <name type="common">Polychaete worm</name>
    <dbReference type="NCBI Taxonomy" id="6347"/>
    <lineage>
        <taxon>Eukaryota</taxon>
        <taxon>Metazoa</taxon>
        <taxon>Spiralia</taxon>
        <taxon>Lophotrochozoa</taxon>
        <taxon>Annelida</taxon>
        <taxon>Polychaeta</taxon>
        <taxon>Sedentaria</taxon>
        <taxon>Canalipalpata</taxon>
        <taxon>Sabellida</taxon>
        <taxon>Oweniida</taxon>
        <taxon>Oweniidae</taxon>
        <taxon>Owenia</taxon>
    </lineage>
</organism>
<comment type="similarity">
    <text evidence="5">In the N-terminal section; belongs to the enoyl-CoA hydratase/isomerase family.</text>
</comment>
<dbReference type="SUPFAM" id="SSF48179">
    <property type="entry name" value="6-phosphogluconate dehydrogenase C-terminal domain-like"/>
    <property type="match status" value="2"/>
</dbReference>
<comment type="catalytic activity">
    <reaction evidence="22">
        <text>(3S)-hydroxyhexadecanoyl-CoA + NAD(+) = 3-oxohexadecanoyl-CoA + NADH + H(+)</text>
        <dbReference type="Rhea" id="RHEA:31159"/>
        <dbReference type="ChEBI" id="CHEBI:15378"/>
        <dbReference type="ChEBI" id="CHEBI:57349"/>
        <dbReference type="ChEBI" id="CHEBI:57540"/>
        <dbReference type="ChEBI" id="CHEBI:57945"/>
        <dbReference type="ChEBI" id="CHEBI:62613"/>
    </reaction>
    <physiologicalReaction direction="left-to-right" evidence="22">
        <dbReference type="Rhea" id="RHEA:31160"/>
    </physiologicalReaction>
</comment>
<feature type="site" description="Important for hydroxyacyl-coenzyme A dehydrogenase activity" evidence="40">
    <location>
        <position position="501"/>
    </location>
</feature>
<keyword evidence="17" id="KW-0496">Mitochondrion</keyword>
<evidence type="ECO:0000259" key="41">
    <source>
        <dbReference type="Pfam" id="PF00725"/>
    </source>
</evidence>
<evidence type="ECO:0000256" key="17">
    <source>
        <dbReference type="ARBA" id="ARBA00023128"/>
    </source>
</evidence>
<evidence type="ECO:0000256" key="5">
    <source>
        <dbReference type="ARBA" id="ARBA00008750"/>
    </source>
</evidence>
<evidence type="ECO:0000256" key="40">
    <source>
        <dbReference type="PIRSR" id="PIRSR612803-2"/>
    </source>
</evidence>
<dbReference type="InterPro" id="IPR050136">
    <property type="entry name" value="FA_oxidation_alpha_subunit"/>
</dbReference>
<comment type="catalytic activity">
    <reaction evidence="30">
        <text>(3S)-hydroxytetradecanoyl-CoA + NAD(+) = 3-oxotetradecanoyl-CoA + NADH + H(+)</text>
        <dbReference type="Rhea" id="RHEA:31167"/>
        <dbReference type="ChEBI" id="CHEBI:15378"/>
        <dbReference type="ChEBI" id="CHEBI:57540"/>
        <dbReference type="ChEBI" id="CHEBI:57945"/>
        <dbReference type="ChEBI" id="CHEBI:62543"/>
        <dbReference type="ChEBI" id="CHEBI:62614"/>
    </reaction>
    <physiologicalReaction direction="left-to-right" evidence="30">
        <dbReference type="Rhea" id="RHEA:31168"/>
    </physiologicalReaction>
</comment>
<comment type="catalytic activity">
    <reaction evidence="27">
        <text>(3S)-hydroxyoctanoyl-CoA = (2E)-octenoyl-CoA + H2O</text>
        <dbReference type="Rhea" id="RHEA:31199"/>
        <dbReference type="ChEBI" id="CHEBI:15377"/>
        <dbReference type="ChEBI" id="CHEBI:62242"/>
        <dbReference type="ChEBI" id="CHEBI:62617"/>
    </reaction>
    <physiologicalReaction direction="right-to-left" evidence="27">
        <dbReference type="Rhea" id="RHEA:31201"/>
    </physiologicalReaction>
</comment>
<dbReference type="GO" id="GO:0005743">
    <property type="term" value="C:mitochondrial inner membrane"/>
    <property type="evidence" value="ECO:0007669"/>
    <property type="project" value="UniProtKB-SubCell"/>
</dbReference>
<evidence type="ECO:0000256" key="31">
    <source>
        <dbReference type="ARBA" id="ARBA00052860"/>
    </source>
</evidence>
<comment type="catalytic activity">
    <reaction evidence="29">
        <text>(3S)-3-hydroxydodecanoyl-CoA = (2E)-dodecenoyl-CoA + H2O</text>
        <dbReference type="Rhea" id="RHEA:31075"/>
        <dbReference type="ChEBI" id="CHEBI:15377"/>
        <dbReference type="ChEBI" id="CHEBI:57330"/>
        <dbReference type="ChEBI" id="CHEBI:62558"/>
    </reaction>
    <physiologicalReaction direction="right-to-left" evidence="29">
        <dbReference type="Rhea" id="RHEA:31077"/>
    </physiologicalReaction>
</comment>
<dbReference type="InterPro" id="IPR029045">
    <property type="entry name" value="ClpP/crotonase-like_dom_sf"/>
</dbReference>
<dbReference type="InterPro" id="IPR008927">
    <property type="entry name" value="6-PGluconate_DH-like_C_sf"/>
</dbReference>
<evidence type="ECO:0000256" key="25">
    <source>
        <dbReference type="ARBA" id="ARBA00050446"/>
    </source>
</evidence>
<comment type="catalytic activity">
    <reaction evidence="24">
        <text>1'-[1,2-di-(9Z,12Z-octadecadienoyl)-sn-glycero-3-phospho]-3'-[1-(9Z,12Z-octadecadienoyl)-sn-glycero-3-phospho]-glycerol + (9Z,12Z)-octadecadienoyl-CoA = 1',3'-bis-[1,2-di-(9Z,12Z-octadecadienoyl)-sn-glycero-3-phospho]-glycerol + CoA</text>
        <dbReference type="Rhea" id="RHEA:43672"/>
        <dbReference type="ChEBI" id="CHEBI:57287"/>
        <dbReference type="ChEBI" id="CHEBI:57383"/>
        <dbReference type="ChEBI" id="CHEBI:83580"/>
        <dbReference type="ChEBI" id="CHEBI:83581"/>
    </reaction>
    <physiologicalReaction direction="left-to-right" evidence="24">
        <dbReference type="Rhea" id="RHEA:43673"/>
    </physiologicalReaction>
</comment>
<dbReference type="GO" id="GO:0016740">
    <property type="term" value="F:transferase activity"/>
    <property type="evidence" value="ECO:0007669"/>
    <property type="project" value="UniProtKB-KW"/>
</dbReference>
<dbReference type="InterPro" id="IPR006108">
    <property type="entry name" value="3HC_DH_C"/>
</dbReference>
<evidence type="ECO:0000256" key="23">
    <source>
        <dbReference type="ARBA" id="ARBA00048361"/>
    </source>
</evidence>
<evidence type="ECO:0000256" key="6">
    <source>
        <dbReference type="ARBA" id="ARBA00012076"/>
    </source>
</evidence>
<evidence type="ECO:0000256" key="26">
    <source>
        <dbReference type="ARBA" id="ARBA00051215"/>
    </source>
</evidence>
<proteinExistence type="inferred from homology"/>
<keyword evidence="13" id="KW-0007">Acetylation</keyword>
<evidence type="ECO:0000256" key="33">
    <source>
        <dbReference type="ARBA" id="ARBA00052989"/>
    </source>
</evidence>
<dbReference type="Gene3D" id="1.10.1040.50">
    <property type="match status" value="1"/>
</dbReference>
<sequence length="766" mass="82908">MSGIRILGVFRHLTKHNASSLQGHWQRQALSTSSTMMGARSHVNLEMKGDVAVVRFDAPGSKVNTLSPEVSTQFKEVMKEVWANPEVKSAILISGKPECFIAGADINMLEACQTAEEAETLSRDGQEMLAAVENSTKPVVAAIMGSCLGGGLEVAISCQYRIAVQGMKTVLGCPEVMLGLLPGAGGTQRIPKMVPIATGLEAVLTGKNFKPDKAKKIGLVDAVISPLGPGIKSPQARTLEYLEEVAIQTARGLADGSVKKSPRKLGLTDKIMNKMMDYQVGRDFFFNKATAGVMKQTSGLYPAPLKIIESVRAGIEKGKAAGYASEAKNFGELAMTSESKALIGLFHGQTECKKNRFGNPEKPPKTLAVLGAGLMGAGICQVSMDKGYNVILKDMAMAGLARGQNQIQKGFDLQAKKRKITTFERDMIMSNLQPTLDYDGFEHADMVIEAVFEDINIKHKVLKEVESKIGENCIFASNTSALPITKIAEVSKRPDKVIGMHYFSPVDKMQLLEIITTDKTSQDTAAAAVAVGLKQGKVVITVKDGPGFYTTRILAPTLGEIIRLLQEGESPKKLDKASKGYGFPVGVATLLDEVGVDVAAHVAEDLAKVFGERFGGSNPQVLNDMVAQGFLGRKSGKGVYLYQAGVKERQENEACLDIFKNYRIQPKTENSVEEIQLRMVCRFVNEAVLCLQEGILNTPADGDIGAVFGLGFPPMRGGPFMFVDTYGADKLVEKMQQFESLYGPQFAPCQMMLDYAKDTTKKFRAK</sequence>
<keyword evidence="20" id="KW-0511">Multifunctional enzyme</keyword>
<evidence type="ECO:0000256" key="29">
    <source>
        <dbReference type="ARBA" id="ARBA00052711"/>
    </source>
</evidence>
<evidence type="ECO:0000256" key="21">
    <source>
        <dbReference type="ARBA" id="ARBA00035854"/>
    </source>
</evidence>
<evidence type="ECO:0000256" key="4">
    <source>
        <dbReference type="ARBA" id="ARBA00007005"/>
    </source>
</evidence>
<dbReference type="GO" id="GO:0070403">
    <property type="term" value="F:NAD+ binding"/>
    <property type="evidence" value="ECO:0007669"/>
    <property type="project" value="InterPro"/>
</dbReference>
<gene>
    <name evidence="43" type="ORF">OFUS_LOCUS2384</name>
</gene>
<evidence type="ECO:0000256" key="32">
    <source>
        <dbReference type="ARBA" id="ARBA00052945"/>
    </source>
</evidence>
<evidence type="ECO:0000256" key="24">
    <source>
        <dbReference type="ARBA" id="ARBA00050222"/>
    </source>
</evidence>